<evidence type="ECO:0000313" key="3">
    <source>
        <dbReference type="EMBL" id="GAA47864.1"/>
    </source>
</evidence>
<feature type="region of interest" description="Disordered" evidence="1">
    <location>
        <begin position="95"/>
        <end position="121"/>
    </location>
</feature>
<accession>G7Y4H8</accession>
<feature type="domain" description="Trafficking protein particle complex subunit 11" evidence="2">
    <location>
        <begin position="713"/>
        <end position="843"/>
    </location>
</feature>
<gene>
    <name evidence="3" type="ORF">CLF_100896</name>
</gene>
<feature type="compositionally biased region" description="Polar residues" evidence="1">
    <location>
        <begin position="635"/>
        <end position="648"/>
    </location>
</feature>
<dbReference type="Proteomes" id="UP000008909">
    <property type="component" value="Unassembled WGS sequence"/>
</dbReference>
<name>G7Y4H8_CLOSI</name>
<proteinExistence type="predicted"/>
<dbReference type="Pfam" id="PF11817">
    <property type="entry name" value="Foie-gras_1"/>
    <property type="match status" value="2"/>
</dbReference>
<evidence type="ECO:0000256" key="1">
    <source>
        <dbReference type="SAM" id="MobiDB-lite"/>
    </source>
</evidence>
<reference evidence="3" key="1">
    <citation type="journal article" date="2011" name="Genome Biol.">
        <title>The draft genome of the carcinogenic human liver fluke Clonorchis sinensis.</title>
        <authorList>
            <person name="Wang X."/>
            <person name="Chen W."/>
            <person name="Huang Y."/>
            <person name="Sun J."/>
            <person name="Men J."/>
            <person name="Liu H."/>
            <person name="Luo F."/>
            <person name="Guo L."/>
            <person name="Lv X."/>
            <person name="Deng C."/>
            <person name="Zhou C."/>
            <person name="Fan Y."/>
            <person name="Li X."/>
            <person name="Huang L."/>
            <person name="Hu Y."/>
            <person name="Liang C."/>
            <person name="Hu X."/>
            <person name="Xu J."/>
            <person name="Yu X."/>
        </authorList>
    </citation>
    <scope>NUCLEOTIDE SEQUENCE [LARGE SCALE GENOMIC DNA]</scope>
    <source>
        <strain evidence="3">Henan</strain>
    </source>
</reference>
<evidence type="ECO:0000313" key="4">
    <source>
        <dbReference type="Proteomes" id="UP000008909"/>
    </source>
</evidence>
<dbReference type="EMBL" id="DF142858">
    <property type="protein sequence ID" value="GAA47864.1"/>
    <property type="molecule type" value="Genomic_DNA"/>
</dbReference>
<protein>
    <submittedName>
        <fullName evidence="3">UPF0636 protein C4orf41</fullName>
    </submittedName>
</protein>
<reference key="2">
    <citation type="submission" date="2011-10" db="EMBL/GenBank/DDBJ databases">
        <title>The genome and transcriptome sequence of Clonorchis sinensis provide insights into the carcinogenic liver fluke.</title>
        <authorList>
            <person name="Wang X."/>
            <person name="Huang Y."/>
            <person name="Chen W."/>
            <person name="Liu H."/>
            <person name="Guo L."/>
            <person name="Chen Y."/>
            <person name="Luo F."/>
            <person name="Zhou W."/>
            <person name="Sun J."/>
            <person name="Mao Q."/>
            <person name="Liang P."/>
            <person name="Zhou C."/>
            <person name="Tian Y."/>
            <person name="Men J."/>
            <person name="Lv X."/>
            <person name="Huang L."/>
            <person name="Zhou J."/>
            <person name="Hu Y."/>
            <person name="Li R."/>
            <person name="Zhang F."/>
            <person name="Lei H."/>
            <person name="Li X."/>
            <person name="Hu X."/>
            <person name="Liang C."/>
            <person name="Xu J."/>
            <person name="Wu Z."/>
            <person name="Yu X."/>
        </authorList>
    </citation>
    <scope>NUCLEOTIDE SEQUENCE</scope>
    <source>
        <strain>Henan</strain>
    </source>
</reference>
<feature type="region of interest" description="Disordered" evidence="1">
    <location>
        <begin position="1068"/>
        <end position="1094"/>
    </location>
</feature>
<feature type="region of interest" description="Disordered" evidence="1">
    <location>
        <begin position="1204"/>
        <end position="1258"/>
    </location>
</feature>
<evidence type="ECO:0000259" key="2">
    <source>
        <dbReference type="Pfam" id="PF11817"/>
    </source>
</evidence>
<dbReference type="PANTHER" id="PTHR14374">
    <property type="entry name" value="FOIE GRAS"/>
    <property type="match status" value="1"/>
</dbReference>
<feature type="compositionally biased region" description="Basic and acidic residues" evidence="1">
    <location>
        <begin position="1216"/>
        <end position="1230"/>
    </location>
</feature>
<feature type="non-terminal residue" evidence="3">
    <location>
        <position position="1437"/>
    </location>
</feature>
<feature type="region of interest" description="Disordered" evidence="1">
    <location>
        <begin position="607"/>
        <end position="656"/>
    </location>
</feature>
<dbReference type="InterPro" id="IPR021773">
    <property type="entry name" value="TPC11"/>
</dbReference>
<sequence length="1437" mass="161943">MAERQRSVRASYHIKQRRIAMLSLNRKVAVVKQNWFSEWGAYQALTLSDQQTGSEVILTDHPRKTPAEDMNVLVDRTEGGEINLGGRITWRRLSKGVQSSKDHSARPRHYHDEGPGAKPVAQKPDRMAAVFDEKCKCISLFKEQVGKHVPGGPEGCVDPPKSARSTPIHCLRITAIAQQYRSGLAQQLSTLNQYCSASQKFCRKRSSEACAKSECFNLGLDNLVVSRTSHGVHGNHDPRKCQELCCKPEPFVVLSGLDIETSSVHRSIWRAFTANRSRDRDPFKFRCRPINHVFPKPKLKPAGAYDWFLPKGLLKTGWMRKHLEEIPAMVAVFFDLDWDDRNWDERSVECAQRVDTVRSKLAGRDIKLVVILIQKRAPLPLGEDLNAMERAQTLCTKCDLAGKNLFVLSHTNLLYGCITRLESEFRDMAANYYHQRAKRVKAHKDGLNKASHQLLFVRYEFKIAFFGELKQDQALALKHYQQAYTHLLEQRMIDIHLLEVKTVAAFINYKICRLAFQTNASEAISQFRRHIEFFSGLVGMPQVAFEHEAWMSRQFEILGDLFQEAIQLSLTALMTQHPGLYYQEAARHAIARRQLCQTLCTAAANAPETAPDPEPNVVSSVSESPDLTLSEEATDTYSIPSTSTSPQTDRSKPKRMTVTDAMDFVRAQSPLRFARRVSGSASVSPNVRSMSTVLPPYPDVVSISATEKVDGLEFYGQRPWRQGVQSIEPPNMAKEQEGIRLLQKAELGVVHSELIIPLLEQTHLQYKRYKAERMKLYPSFLMGAEYFQKGNYAKALSCYLSIVDEYRREKWWHICTDILQHILKCSYMTGLIETFLSTALELIGPETLLAFSDKQSLQLAVFQLLQGMPPDPIFFMPELTQIPEETTALWTKHLRQLLSATVTDQPELAVVSTPPGTDQTTVVNEPRVEIDVCRLAVCVECKVAFARPQNTLDQPIQLAVFFRSHAPFAFNVRRVQVDFVHYAKSDGLRSDKCKQWQSSESWNIPFQLERTDVAKVLLFSLDAHSLGQRLRVDTVRVELGRPSTDTDQPDQTKEVYLSLVWQLSNSAEDSLESNPGVEPSAKSPARKGTPASKSYTPPSIFGLWNEAKLPSAPERHYQHEPVTVICPKTGVPIEIPAFPPTWDLLGNNMQTEIRERESKLEVNLVHTSPALTQEIYAVQCHVRNTESIEATHVTLSVSLTRQPAVHSSEDTSVGDSVHRELRPRGLKEPDQISINDPTPLESHKRSGANIGTSTTQLSDLAPNEHTTCTLFLRCANAGPRSLRCQLNYRTSLLIPFVPHCLLTLSPSLDQDVACSVRLQATDDQSSSDSKAGRFESQCAKVALTEINVSNPFRLTWQTLSILYRIERYGDAFKTEVMEKEGIAIKNKRIDTTPLRDIPVLMAAHPAVADTFRYVFHTPSSDHAPSTGGVFQSNLPWQ</sequence>
<keyword evidence="4" id="KW-1185">Reference proteome</keyword>
<organism evidence="3 4">
    <name type="scientific">Clonorchis sinensis</name>
    <name type="common">Chinese liver fluke</name>
    <dbReference type="NCBI Taxonomy" id="79923"/>
    <lineage>
        <taxon>Eukaryota</taxon>
        <taxon>Metazoa</taxon>
        <taxon>Spiralia</taxon>
        <taxon>Lophotrochozoa</taxon>
        <taxon>Platyhelminthes</taxon>
        <taxon>Trematoda</taxon>
        <taxon>Digenea</taxon>
        <taxon>Opisthorchiida</taxon>
        <taxon>Opisthorchiata</taxon>
        <taxon>Opisthorchiidae</taxon>
        <taxon>Clonorchis</taxon>
    </lineage>
</organism>
<feature type="domain" description="Trafficking protein particle complex subunit 11" evidence="2">
    <location>
        <begin position="497"/>
        <end position="624"/>
    </location>
</feature>
<feature type="compositionally biased region" description="Polar residues" evidence="1">
    <location>
        <begin position="1249"/>
        <end position="1258"/>
    </location>
</feature>
<feature type="compositionally biased region" description="Basic and acidic residues" evidence="1">
    <location>
        <begin position="100"/>
        <end position="115"/>
    </location>
</feature>
<feature type="compositionally biased region" description="Low complexity" evidence="1">
    <location>
        <begin position="615"/>
        <end position="626"/>
    </location>
</feature>
<dbReference type="PANTHER" id="PTHR14374:SF0">
    <property type="entry name" value="TRAFFICKING PROTEIN PARTICLE COMPLEX SUBUNIT 11"/>
    <property type="match status" value="1"/>
</dbReference>